<name>A0A195CBC2_9HYME</name>
<dbReference type="Proteomes" id="UP000078542">
    <property type="component" value="Unassembled WGS sequence"/>
</dbReference>
<feature type="compositionally biased region" description="Basic and acidic residues" evidence="1">
    <location>
        <begin position="95"/>
        <end position="143"/>
    </location>
</feature>
<feature type="region of interest" description="Disordered" evidence="1">
    <location>
        <begin position="1"/>
        <end position="29"/>
    </location>
</feature>
<accession>A0A195CBC2</accession>
<protein>
    <submittedName>
        <fullName evidence="2">Uncharacterized protein</fullName>
    </submittedName>
</protein>
<evidence type="ECO:0000313" key="2">
    <source>
        <dbReference type="EMBL" id="KYM97501.1"/>
    </source>
</evidence>
<feature type="region of interest" description="Disordered" evidence="1">
    <location>
        <begin position="89"/>
        <end position="143"/>
    </location>
</feature>
<dbReference type="AlphaFoldDB" id="A0A195CBC2"/>
<dbReference type="EMBL" id="KQ978068">
    <property type="protein sequence ID" value="KYM97501.1"/>
    <property type="molecule type" value="Genomic_DNA"/>
</dbReference>
<evidence type="ECO:0000313" key="3">
    <source>
        <dbReference type="Proteomes" id="UP000078542"/>
    </source>
</evidence>
<organism evidence="2 3">
    <name type="scientific">Cyphomyrmex costatus</name>
    <dbReference type="NCBI Taxonomy" id="456900"/>
    <lineage>
        <taxon>Eukaryota</taxon>
        <taxon>Metazoa</taxon>
        <taxon>Ecdysozoa</taxon>
        <taxon>Arthropoda</taxon>
        <taxon>Hexapoda</taxon>
        <taxon>Insecta</taxon>
        <taxon>Pterygota</taxon>
        <taxon>Neoptera</taxon>
        <taxon>Endopterygota</taxon>
        <taxon>Hymenoptera</taxon>
        <taxon>Apocrita</taxon>
        <taxon>Aculeata</taxon>
        <taxon>Formicoidea</taxon>
        <taxon>Formicidae</taxon>
        <taxon>Myrmicinae</taxon>
        <taxon>Cyphomyrmex</taxon>
    </lineage>
</organism>
<reference evidence="2 3" key="1">
    <citation type="submission" date="2016-03" db="EMBL/GenBank/DDBJ databases">
        <title>Cyphomyrmex costatus WGS genome.</title>
        <authorList>
            <person name="Nygaard S."/>
            <person name="Hu H."/>
            <person name="Boomsma J."/>
            <person name="Zhang G."/>
        </authorList>
    </citation>
    <scope>NUCLEOTIDE SEQUENCE [LARGE SCALE GENOMIC DNA]</scope>
    <source>
        <strain evidence="2">MS0001</strain>
        <tissue evidence="2">Whole body</tissue>
    </source>
</reference>
<gene>
    <name evidence="2" type="ORF">ALC62_11795</name>
</gene>
<feature type="region of interest" description="Disordered" evidence="1">
    <location>
        <begin position="161"/>
        <end position="186"/>
    </location>
</feature>
<evidence type="ECO:0000256" key="1">
    <source>
        <dbReference type="SAM" id="MobiDB-lite"/>
    </source>
</evidence>
<sequence>MDLRETQAGVAPLDNAVNTKGTGPGAAPSSVCTRRAAYVHLTHSLAVRPVSAAMRGGAARWVAVALAVAVEGGATQTRVQTSSFCMRVGNSPDLRGSEKAGGREQTDVRKTERTAEGARKGETERGKEKGRGDGGETEKEIERERGGICIYGRYIARLAEGTSLTNGKVRPDDDEDDVDDDEDDGR</sequence>
<proteinExistence type="predicted"/>
<keyword evidence="3" id="KW-1185">Reference proteome</keyword>
<feature type="compositionally biased region" description="Acidic residues" evidence="1">
    <location>
        <begin position="172"/>
        <end position="186"/>
    </location>
</feature>